<keyword evidence="3" id="KW-1185">Reference proteome</keyword>
<name>A0A2A4B6B2_9SPHN</name>
<organism evidence="2 3">
    <name type="scientific">Sphingomonas spermidinifaciens</name>
    <dbReference type="NCBI Taxonomy" id="1141889"/>
    <lineage>
        <taxon>Bacteria</taxon>
        <taxon>Pseudomonadati</taxon>
        <taxon>Pseudomonadota</taxon>
        <taxon>Alphaproteobacteria</taxon>
        <taxon>Sphingomonadales</taxon>
        <taxon>Sphingomonadaceae</taxon>
        <taxon>Sphingomonas</taxon>
    </lineage>
</organism>
<protein>
    <submittedName>
        <fullName evidence="2">Lysophospholipase</fullName>
    </submittedName>
</protein>
<dbReference type="Pfam" id="PF12146">
    <property type="entry name" value="Hydrolase_4"/>
    <property type="match status" value="1"/>
</dbReference>
<sequence>MAGNLSLRRAYPADAVIAEWRAPDGWAHRTFDWPAAGGARGSILFQAGRGDVFEKYLEAFHHWHDRGWHVSSFDWRGQGGSGRCGPHAHCGHVERFGLFHGDLRAFWTGWSARVPAPHVLIGHSMGGFLALKGLVEEAVDPAAAVLVAPMLGFKGAIPPRLAERLARLMRGLGDPARPAWKGNERPAATETRESLLTHDPDRYADEIWWQQADPRLLTGPPSWAWVADAFAETRMLREDARLARLNVPVLGLVAEADGLVDPKAAKAMLARVPTARTVAFGREAAHELLREADPVRDRALVAIDDFLEEKAPA</sequence>
<feature type="domain" description="Serine aminopeptidase S33" evidence="1">
    <location>
        <begin position="39"/>
        <end position="293"/>
    </location>
</feature>
<dbReference type="PANTHER" id="PTHR11614">
    <property type="entry name" value="PHOSPHOLIPASE-RELATED"/>
    <property type="match status" value="1"/>
</dbReference>
<dbReference type="Proteomes" id="UP000218366">
    <property type="component" value="Unassembled WGS sequence"/>
</dbReference>
<dbReference type="InterPro" id="IPR029058">
    <property type="entry name" value="AB_hydrolase_fold"/>
</dbReference>
<dbReference type="SUPFAM" id="SSF53474">
    <property type="entry name" value="alpha/beta-Hydrolases"/>
    <property type="match status" value="1"/>
</dbReference>
<evidence type="ECO:0000313" key="3">
    <source>
        <dbReference type="Proteomes" id="UP000218366"/>
    </source>
</evidence>
<dbReference type="EMBL" id="NWMW01000001">
    <property type="protein sequence ID" value="PCD03308.1"/>
    <property type="molecule type" value="Genomic_DNA"/>
</dbReference>
<dbReference type="InterPro" id="IPR051044">
    <property type="entry name" value="MAG_DAG_Lipase"/>
</dbReference>
<gene>
    <name evidence="2" type="ORF">COC42_02590</name>
</gene>
<accession>A0A2A4B6B2</accession>
<dbReference type="Gene3D" id="3.40.50.1820">
    <property type="entry name" value="alpha/beta hydrolase"/>
    <property type="match status" value="1"/>
</dbReference>
<evidence type="ECO:0000259" key="1">
    <source>
        <dbReference type="Pfam" id="PF12146"/>
    </source>
</evidence>
<dbReference type="AlphaFoldDB" id="A0A2A4B6B2"/>
<dbReference type="InterPro" id="IPR022742">
    <property type="entry name" value="Hydrolase_4"/>
</dbReference>
<evidence type="ECO:0000313" key="2">
    <source>
        <dbReference type="EMBL" id="PCD03308.1"/>
    </source>
</evidence>
<reference evidence="2 3" key="1">
    <citation type="submission" date="2017-09" db="EMBL/GenBank/DDBJ databases">
        <title>Sphingomonas spermidinifaciens 9NM-10, whole genome shotgun sequence.</title>
        <authorList>
            <person name="Feng G."/>
            <person name="Zhu H."/>
        </authorList>
    </citation>
    <scope>NUCLEOTIDE SEQUENCE [LARGE SCALE GENOMIC DNA]</scope>
    <source>
        <strain evidence="2 3">9NM-10</strain>
    </source>
</reference>
<comment type="caution">
    <text evidence="2">The sequence shown here is derived from an EMBL/GenBank/DDBJ whole genome shotgun (WGS) entry which is preliminary data.</text>
</comment>
<dbReference type="OrthoDB" id="9788260at2"/>
<proteinExistence type="predicted"/>